<sequence length="57" mass="7047">MNKRTYLKVRLIGVLHYFNTSHKYYTEHYTEPLYGEYWMSKIGKIECSKCKKVFYEK</sequence>
<organism evidence="1">
    <name type="scientific">uncultured marine phage</name>
    <dbReference type="NCBI Taxonomy" id="707152"/>
    <lineage>
        <taxon>Viruses</taxon>
        <taxon>environmental samples</taxon>
    </lineage>
</organism>
<protein>
    <submittedName>
        <fullName evidence="1">Uncharacterized protein</fullName>
    </submittedName>
</protein>
<dbReference type="EMBL" id="OU342829">
    <property type="protein sequence ID" value="CAG7580205.1"/>
    <property type="molecule type" value="Genomic_DNA"/>
</dbReference>
<name>A0A8D9FRF4_9VIRU</name>
<evidence type="ECO:0000313" key="1">
    <source>
        <dbReference type="EMBL" id="CAG7580205.1"/>
    </source>
</evidence>
<proteinExistence type="predicted"/>
<reference evidence="1" key="1">
    <citation type="submission" date="2021-06" db="EMBL/GenBank/DDBJ databases">
        <authorList>
            <person name="Gannon L."/>
            <person name="Redgwell R T."/>
            <person name="Michniewski S."/>
            <person name="Harrison D C."/>
            <person name="Millard A."/>
        </authorList>
    </citation>
    <scope>NUCLEOTIDE SEQUENCE</scope>
</reference>
<accession>A0A8D9FRF4</accession>
<gene>
    <name evidence="1" type="ORF">SLAVMIC_00299</name>
</gene>